<dbReference type="GO" id="GO:0016787">
    <property type="term" value="F:hydrolase activity"/>
    <property type="evidence" value="ECO:0007669"/>
    <property type="project" value="UniProtKB-KW"/>
</dbReference>
<proteinExistence type="predicted"/>
<organism evidence="4 5">
    <name type="scientific">Oceanirhabdus seepicola</name>
    <dbReference type="NCBI Taxonomy" id="2828781"/>
    <lineage>
        <taxon>Bacteria</taxon>
        <taxon>Bacillati</taxon>
        <taxon>Bacillota</taxon>
        <taxon>Clostridia</taxon>
        <taxon>Eubacteriales</taxon>
        <taxon>Clostridiaceae</taxon>
        <taxon>Oceanirhabdus</taxon>
    </lineage>
</organism>
<dbReference type="Gene3D" id="3.40.50.1820">
    <property type="entry name" value="alpha/beta hydrolase"/>
    <property type="match status" value="1"/>
</dbReference>
<accession>A0A9J6P8N4</accession>
<dbReference type="PANTHER" id="PTHR48081:SF8">
    <property type="entry name" value="ALPHA_BETA HYDROLASE FOLD-3 DOMAIN-CONTAINING PROTEIN-RELATED"/>
    <property type="match status" value="1"/>
</dbReference>
<dbReference type="SUPFAM" id="SSF53474">
    <property type="entry name" value="alpha/beta-Hydrolases"/>
    <property type="match status" value="1"/>
</dbReference>
<evidence type="ECO:0000313" key="5">
    <source>
        <dbReference type="Proteomes" id="UP001056429"/>
    </source>
</evidence>
<comment type="caution">
    <text evidence="4">The sequence shown here is derived from an EMBL/GenBank/DDBJ whole genome shotgun (WGS) entry which is preliminary data.</text>
</comment>
<keyword evidence="5" id="KW-1185">Reference proteome</keyword>
<reference evidence="4" key="2">
    <citation type="submission" date="2021-04" db="EMBL/GenBank/DDBJ databases">
        <authorList>
            <person name="Dong X."/>
        </authorList>
    </citation>
    <scope>NUCLEOTIDE SEQUENCE</scope>
    <source>
        <strain evidence="4">ZWT</strain>
    </source>
</reference>
<dbReference type="AlphaFoldDB" id="A0A9J6P8N4"/>
<evidence type="ECO:0000256" key="2">
    <source>
        <dbReference type="SAM" id="MobiDB-lite"/>
    </source>
</evidence>
<dbReference type="PROSITE" id="PS51257">
    <property type="entry name" value="PROKAR_LIPOPROTEIN"/>
    <property type="match status" value="1"/>
</dbReference>
<gene>
    <name evidence="4" type="ORF">KDK92_18835</name>
</gene>
<name>A0A9J6P8N4_9CLOT</name>
<protein>
    <submittedName>
        <fullName evidence="4">Alpha/beta hydrolase</fullName>
    </submittedName>
</protein>
<dbReference type="PANTHER" id="PTHR48081">
    <property type="entry name" value="AB HYDROLASE SUPERFAMILY PROTEIN C4A8.06C"/>
    <property type="match status" value="1"/>
</dbReference>
<evidence type="ECO:0000313" key="4">
    <source>
        <dbReference type="EMBL" id="MCM1991800.1"/>
    </source>
</evidence>
<dbReference type="Pfam" id="PF07859">
    <property type="entry name" value="Abhydrolase_3"/>
    <property type="match status" value="1"/>
</dbReference>
<feature type="domain" description="Alpha/beta hydrolase fold-3" evidence="3">
    <location>
        <begin position="138"/>
        <end position="340"/>
    </location>
</feature>
<dbReference type="RefSeq" id="WP_250860936.1">
    <property type="nucleotide sequence ID" value="NZ_JAGSOJ010000004.1"/>
</dbReference>
<dbReference type="Proteomes" id="UP001056429">
    <property type="component" value="Unassembled WGS sequence"/>
</dbReference>
<dbReference type="InterPro" id="IPR013094">
    <property type="entry name" value="AB_hydrolase_3"/>
</dbReference>
<evidence type="ECO:0000259" key="3">
    <source>
        <dbReference type="Pfam" id="PF07859"/>
    </source>
</evidence>
<evidence type="ECO:0000256" key="1">
    <source>
        <dbReference type="ARBA" id="ARBA00022801"/>
    </source>
</evidence>
<dbReference type="InterPro" id="IPR050300">
    <property type="entry name" value="GDXG_lipolytic_enzyme"/>
</dbReference>
<keyword evidence="1 4" id="KW-0378">Hydrolase</keyword>
<sequence>MYKLKRKAVLGVLLVLFVTTFTFGCSSKEVNSTKKEMNSTQKEKDSTKKDNNGVKIAKNVRDFIDPEITAPLDMLPPELAEITRESLNDIRAMMEPMLKAKGVEGVKVDKKEIDTKDGKVTVYIYEKEDSASTDKPGVLWTHGGGYILGSGETDFAGMLAKELDAVVVSVDYRLAPEHPFPAGHNDSYNAFLWMVENAKELGVDSSRIAIGGDSAGAGMAAGIAIHNRDKNGPEIALELLLYPMLDNLHDTPSGSVEDYPVWSRKTSFNAWEMYLNGTPGLEASPYASPARAKDLTGLPKTFITVGAVDLFRDEVIDYAQRLMAVGVPTELAVYPGMYHSGEVFVPTADISQKMSGNYFRAIKEALNVK</sequence>
<feature type="region of interest" description="Disordered" evidence="2">
    <location>
        <begin position="32"/>
        <end position="51"/>
    </location>
</feature>
<reference evidence="4" key="1">
    <citation type="journal article" date="2021" name="mSystems">
        <title>Bacteria and Archaea Synergistically Convert Glycine Betaine to Biogenic Methane in the Formosa Cold Seep of the South China Sea.</title>
        <authorList>
            <person name="Li L."/>
            <person name="Zhang W."/>
            <person name="Zhang S."/>
            <person name="Song L."/>
            <person name="Sun Q."/>
            <person name="Zhang H."/>
            <person name="Xiang H."/>
            <person name="Dong X."/>
        </authorList>
    </citation>
    <scope>NUCLEOTIDE SEQUENCE</scope>
    <source>
        <strain evidence="4">ZWT</strain>
    </source>
</reference>
<dbReference type="EMBL" id="JAGSOJ010000004">
    <property type="protein sequence ID" value="MCM1991800.1"/>
    <property type="molecule type" value="Genomic_DNA"/>
</dbReference>
<dbReference type="InterPro" id="IPR029058">
    <property type="entry name" value="AB_hydrolase_fold"/>
</dbReference>